<dbReference type="InterPro" id="IPR057179">
    <property type="entry name" value="DUF7857"/>
</dbReference>
<comment type="caution">
    <text evidence="2">The sequence shown here is derived from an EMBL/GenBank/DDBJ whole genome shotgun (WGS) entry which is preliminary data.</text>
</comment>
<evidence type="ECO:0000313" key="3">
    <source>
        <dbReference type="Proteomes" id="UP001208186"/>
    </source>
</evidence>
<gene>
    <name evidence="2" type="ORF">OB914_12675</name>
    <name evidence="1" type="ORF">OB916_12000</name>
</gene>
<keyword evidence="3" id="KW-1185">Reference proteome</keyword>
<dbReference type="AlphaFoldDB" id="A0AAE3ICW2"/>
<dbReference type="Proteomes" id="UP001209746">
    <property type="component" value="Unassembled WGS sequence"/>
</dbReference>
<evidence type="ECO:0000313" key="1">
    <source>
        <dbReference type="EMBL" id="MCU4718780.1"/>
    </source>
</evidence>
<protein>
    <submittedName>
        <fullName evidence="2">Uncharacterized protein</fullName>
    </submittedName>
</protein>
<organism evidence="2 4">
    <name type="scientific">Halapricum hydrolyticum</name>
    <dbReference type="NCBI Taxonomy" id="2979991"/>
    <lineage>
        <taxon>Archaea</taxon>
        <taxon>Methanobacteriati</taxon>
        <taxon>Methanobacteriota</taxon>
        <taxon>Stenosarchaea group</taxon>
        <taxon>Halobacteria</taxon>
        <taxon>Halobacteriales</taxon>
        <taxon>Haloarculaceae</taxon>
        <taxon>Halapricum</taxon>
    </lineage>
</organism>
<name>A0AAE3ICW2_9EURY</name>
<dbReference type="RefSeq" id="WP_315909532.1">
    <property type="nucleotide sequence ID" value="NZ_JAOPKC010000015.1"/>
</dbReference>
<evidence type="ECO:0000313" key="2">
    <source>
        <dbReference type="EMBL" id="MCU4727812.1"/>
    </source>
</evidence>
<proteinExistence type="predicted"/>
<sequence>MVSIESDASRRDAVTLVSVRVSNARRTPQRVTIRSRLDGPVWAPRTGVVDAPDWDDGVWTGTIRPGRTRGIGFASPATLPEVPGLDPVELVEAKRAHNDESDPEEVVAKLEGWAPPTALFADEP</sequence>
<dbReference type="Pfam" id="PF25256">
    <property type="entry name" value="DUF7857"/>
    <property type="match status" value="1"/>
</dbReference>
<dbReference type="EMBL" id="JAOPKD010000014">
    <property type="protein sequence ID" value="MCU4727812.1"/>
    <property type="molecule type" value="Genomic_DNA"/>
</dbReference>
<dbReference type="EMBL" id="JAOPKC010000015">
    <property type="protein sequence ID" value="MCU4718780.1"/>
    <property type="molecule type" value="Genomic_DNA"/>
</dbReference>
<reference evidence="2" key="1">
    <citation type="submission" date="2023-02" db="EMBL/GenBank/DDBJ databases">
        <title>Enrichment on poylsaccharides allowed isolation of novel metabolic and taxonomic groups of Haloarchaea.</title>
        <authorList>
            <person name="Sorokin D.Y."/>
            <person name="Elcheninov A.G."/>
            <person name="Khizhniak T.V."/>
            <person name="Kolganova T.V."/>
            <person name="Kublanov I.V."/>
        </authorList>
    </citation>
    <scope>NUCLEOTIDE SEQUENCE</scope>
    <source>
        <strain evidence="1 3">HArc-curdl5-1</strain>
        <strain evidence="2">HArc-curdl7</strain>
    </source>
</reference>
<evidence type="ECO:0000313" key="4">
    <source>
        <dbReference type="Proteomes" id="UP001209746"/>
    </source>
</evidence>
<dbReference type="Proteomes" id="UP001208186">
    <property type="component" value="Unassembled WGS sequence"/>
</dbReference>
<accession>A0AAE3ICW2</accession>